<dbReference type="EMBL" id="KV750450">
    <property type="protein sequence ID" value="OCL04726.1"/>
    <property type="molecule type" value="Genomic_DNA"/>
</dbReference>
<feature type="transmembrane region" description="Helical" evidence="2">
    <location>
        <begin position="452"/>
        <end position="476"/>
    </location>
</feature>
<evidence type="ECO:0000256" key="2">
    <source>
        <dbReference type="SAM" id="Phobius"/>
    </source>
</evidence>
<keyword evidence="2" id="KW-0812">Transmembrane</keyword>
<proteinExistence type="predicted"/>
<dbReference type="AlphaFoldDB" id="A0A8E2ETR9"/>
<reference evidence="3 4" key="1">
    <citation type="journal article" date="2016" name="Nat. Commun.">
        <title>Ectomycorrhizal ecology is imprinted in the genome of the dominant symbiotic fungus Cenococcum geophilum.</title>
        <authorList>
            <consortium name="DOE Joint Genome Institute"/>
            <person name="Peter M."/>
            <person name="Kohler A."/>
            <person name="Ohm R.A."/>
            <person name="Kuo A."/>
            <person name="Krutzmann J."/>
            <person name="Morin E."/>
            <person name="Arend M."/>
            <person name="Barry K.W."/>
            <person name="Binder M."/>
            <person name="Choi C."/>
            <person name="Clum A."/>
            <person name="Copeland A."/>
            <person name="Grisel N."/>
            <person name="Haridas S."/>
            <person name="Kipfer T."/>
            <person name="LaButti K."/>
            <person name="Lindquist E."/>
            <person name="Lipzen A."/>
            <person name="Maire R."/>
            <person name="Meier B."/>
            <person name="Mihaltcheva S."/>
            <person name="Molinier V."/>
            <person name="Murat C."/>
            <person name="Poggeler S."/>
            <person name="Quandt C.A."/>
            <person name="Sperisen C."/>
            <person name="Tritt A."/>
            <person name="Tisserant E."/>
            <person name="Crous P.W."/>
            <person name="Henrissat B."/>
            <person name="Nehls U."/>
            <person name="Egli S."/>
            <person name="Spatafora J.W."/>
            <person name="Grigoriev I.V."/>
            <person name="Martin F.M."/>
        </authorList>
    </citation>
    <scope>NUCLEOTIDE SEQUENCE [LARGE SCALE GENOMIC DNA]</scope>
    <source>
        <strain evidence="3 4">CBS 207.34</strain>
    </source>
</reference>
<sequence>MATNVQDGVWKNHATGIFTLTLSERNAGFLAIALTIWLGWVATQFWNIVKFCVHQIQANGQDQNTFYRQRQTKIRRSGGDVGMAWDSFQLLQSWKKRQGFWKSLSGVAVILIVSLVLFDCPFATQEICISANSTPYRVDTGLIDSNTALGINNSPKDSLRYRRSVTCSPIRNTGFTTRLNISNTTDASLYPSDTIFQQFWFGPIADSSKTVSNFTFEYSEWGPFFPFGTYASNEGWLPNSSFFNRNDASASIFFLTPNHIRYEAPVYGPWFSAYPSGAFKEPNESGGNITYYVPSFYVTKMACIEQHQFCNPNINNFAGCTALTSLFSAVSAATSINLNPTQFATALRISYAFITTTLANSVSGRDAAALLAAQTVYGDIQIPLPMDQWRIEAGNWFSIALAKLQQSIVDYATGPGSPTLLPCVAGPASPELAARCNRRRVVCQAAKQNFNLVAIIVVLAIGSLIVGLGLTIDVCVASCQRRWNRGLDRQQQWLHDGTLQLQRFAYDGRGYDGWMDVDGSIPTLDAAQELPRLGGAVQNGDANGDGRVHPDGAAEEYPLADRS</sequence>
<feature type="transmembrane region" description="Helical" evidence="2">
    <location>
        <begin position="99"/>
        <end position="118"/>
    </location>
</feature>
<keyword evidence="2" id="KW-0472">Membrane</keyword>
<organism evidence="3 4">
    <name type="scientific">Glonium stellatum</name>
    <dbReference type="NCBI Taxonomy" id="574774"/>
    <lineage>
        <taxon>Eukaryota</taxon>
        <taxon>Fungi</taxon>
        <taxon>Dikarya</taxon>
        <taxon>Ascomycota</taxon>
        <taxon>Pezizomycotina</taxon>
        <taxon>Dothideomycetes</taxon>
        <taxon>Pleosporomycetidae</taxon>
        <taxon>Gloniales</taxon>
        <taxon>Gloniaceae</taxon>
        <taxon>Glonium</taxon>
    </lineage>
</organism>
<dbReference type="Proteomes" id="UP000250140">
    <property type="component" value="Unassembled WGS sequence"/>
</dbReference>
<name>A0A8E2ETR9_9PEZI</name>
<keyword evidence="4" id="KW-1185">Reference proteome</keyword>
<keyword evidence="2" id="KW-1133">Transmembrane helix</keyword>
<accession>A0A8E2ETR9</accession>
<evidence type="ECO:0000313" key="4">
    <source>
        <dbReference type="Proteomes" id="UP000250140"/>
    </source>
</evidence>
<feature type="transmembrane region" description="Helical" evidence="2">
    <location>
        <begin position="27"/>
        <end position="49"/>
    </location>
</feature>
<feature type="region of interest" description="Disordered" evidence="1">
    <location>
        <begin position="535"/>
        <end position="563"/>
    </location>
</feature>
<gene>
    <name evidence="3" type="ORF">AOQ84DRAFT_441911</name>
</gene>
<evidence type="ECO:0000313" key="3">
    <source>
        <dbReference type="EMBL" id="OCL04726.1"/>
    </source>
</evidence>
<dbReference type="OrthoDB" id="3540210at2759"/>
<evidence type="ECO:0000256" key="1">
    <source>
        <dbReference type="SAM" id="MobiDB-lite"/>
    </source>
</evidence>
<protein>
    <submittedName>
        <fullName evidence="3">Uncharacterized protein</fullName>
    </submittedName>
</protein>